<dbReference type="HOGENOM" id="CLU_1244455_0_0_6"/>
<dbReference type="KEGG" id="pkc:PKB_5188"/>
<evidence type="ECO:0000313" key="2">
    <source>
        <dbReference type="EMBL" id="CDF86501.1"/>
    </source>
</evidence>
<keyword evidence="1" id="KW-0732">Signal</keyword>
<feature type="chain" id="PRO_5001533533" evidence="1">
    <location>
        <begin position="27"/>
        <end position="222"/>
    </location>
</feature>
<protein>
    <submittedName>
        <fullName evidence="2">Hypothetical secreted protein</fullName>
    </submittedName>
</protein>
<dbReference type="Proteomes" id="UP000025241">
    <property type="component" value="Chromosome I"/>
</dbReference>
<dbReference type="AlphaFoldDB" id="A0A024HNR2"/>
<dbReference type="RefSeq" id="WP_043255655.1">
    <property type="nucleotide sequence ID" value="NZ_HG322950.1"/>
</dbReference>
<name>A0A024HNR2_PSEKB</name>
<dbReference type="OrthoDB" id="6945561at2"/>
<organism evidence="2 3">
    <name type="scientific">Pseudomonas knackmussii (strain DSM 6978 / CCUG 54928 / LMG 23759 / B13)</name>
    <dbReference type="NCBI Taxonomy" id="1301098"/>
    <lineage>
        <taxon>Bacteria</taxon>
        <taxon>Pseudomonadati</taxon>
        <taxon>Pseudomonadota</taxon>
        <taxon>Gammaproteobacteria</taxon>
        <taxon>Pseudomonadales</taxon>
        <taxon>Pseudomonadaceae</taxon>
        <taxon>Pseudomonas</taxon>
    </lineage>
</organism>
<proteinExistence type="predicted"/>
<evidence type="ECO:0000256" key="1">
    <source>
        <dbReference type="SAM" id="SignalP"/>
    </source>
</evidence>
<gene>
    <name evidence="2" type="ORF">PKB_5188</name>
</gene>
<sequence length="222" mass="24391">MRIPSTHLRRWLPLALLTLLGAQAQAAAPVSSQASLIDANRYLLLLSATGDERFQTYMENTGKRLDASLAANQDPALRELWSNFQQGSRKLVGSFATQKLTAQQKMSQSLALEEPVTAYLKAHPQATPTLADNLRLRALLAAREANLRSADPKQADAEAEQIKALDAGIQQQIDGLAKADPTLHADLSNRWHYLQVSQKNGKLLPYPFNAQIDAMLGKLDAR</sequence>
<keyword evidence="3" id="KW-1185">Reference proteome</keyword>
<reference evidence="2 3" key="1">
    <citation type="submission" date="2013-03" db="EMBL/GenBank/DDBJ databases">
        <authorList>
            <person name="Linke B."/>
        </authorList>
    </citation>
    <scope>NUCLEOTIDE SEQUENCE [LARGE SCALE GENOMIC DNA]</scope>
    <source>
        <strain evidence="2 3">B13</strain>
    </source>
</reference>
<dbReference type="EMBL" id="HG322950">
    <property type="protein sequence ID" value="CDF86501.1"/>
    <property type="molecule type" value="Genomic_DNA"/>
</dbReference>
<dbReference type="PATRIC" id="fig|1301098.3.peg.5164"/>
<feature type="signal peptide" evidence="1">
    <location>
        <begin position="1"/>
        <end position="26"/>
    </location>
</feature>
<dbReference type="Pfam" id="PF16937">
    <property type="entry name" value="T3SS_HrpK1"/>
    <property type="match status" value="1"/>
</dbReference>
<accession>A0A024HNR2</accession>
<evidence type="ECO:0000313" key="3">
    <source>
        <dbReference type="Proteomes" id="UP000025241"/>
    </source>
</evidence>
<reference evidence="2 3" key="2">
    <citation type="submission" date="2014-05" db="EMBL/GenBank/DDBJ databases">
        <title>Genome sequence of the 3-chlorobenzoate degrading bacterium Pseudomonas knackmussii B13 shows multiple evidence for horizontal gene transfer.</title>
        <authorList>
            <person name="Miyazaki R."/>
            <person name="Bertelli C."/>
            <person name="Falquet L."/>
            <person name="Robinson-Rechavi M."/>
            <person name="Gharib W."/>
            <person name="Roy S."/>
            <person name="Van der Meer J.R."/>
        </authorList>
    </citation>
    <scope>NUCLEOTIDE SEQUENCE [LARGE SCALE GENOMIC DNA]</scope>
    <source>
        <strain evidence="2 3">B13</strain>
    </source>
</reference>
<dbReference type="InterPro" id="IPR031613">
    <property type="entry name" value="HrpK"/>
</dbReference>
<dbReference type="STRING" id="1301098.PKB_5188"/>